<accession>A0A7S4D188</accession>
<sequence>MQGLQSIGLCEDADVRRACPSFSASEEGASDVERLRCNTILGHTNNELWLFRSFGGPGMSQGSVPLCSFPLPHIAVPENVENVEIGLQRANDLLRKEGERARPGNWFQQHTDV</sequence>
<reference evidence="1" key="1">
    <citation type="submission" date="2021-01" db="EMBL/GenBank/DDBJ databases">
        <authorList>
            <person name="Corre E."/>
            <person name="Pelletier E."/>
            <person name="Niang G."/>
            <person name="Scheremetjew M."/>
            <person name="Finn R."/>
            <person name="Kale V."/>
            <person name="Holt S."/>
            <person name="Cochrane G."/>
            <person name="Meng A."/>
            <person name="Brown T."/>
            <person name="Cohen L."/>
        </authorList>
    </citation>
    <scope>NUCLEOTIDE SEQUENCE</scope>
    <source>
        <strain evidence="1">CCMP1594</strain>
    </source>
</reference>
<protein>
    <submittedName>
        <fullName evidence="1">Uncharacterized protein</fullName>
    </submittedName>
</protein>
<evidence type="ECO:0000313" key="1">
    <source>
        <dbReference type="EMBL" id="CAE0812879.1"/>
    </source>
</evidence>
<gene>
    <name evidence="1" type="ORF">EGYM00163_LOCUS24030</name>
</gene>
<organism evidence="1">
    <name type="scientific">Eutreptiella gymnastica</name>
    <dbReference type="NCBI Taxonomy" id="73025"/>
    <lineage>
        <taxon>Eukaryota</taxon>
        <taxon>Discoba</taxon>
        <taxon>Euglenozoa</taxon>
        <taxon>Euglenida</taxon>
        <taxon>Spirocuta</taxon>
        <taxon>Euglenophyceae</taxon>
        <taxon>Eutreptiales</taxon>
        <taxon>Eutreptiaceae</taxon>
        <taxon>Eutreptiella</taxon>
    </lineage>
</organism>
<dbReference type="EMBL" id="HBJA01068230">
    <property type="protein sequence ID" value="CAE0812879.1"/>
    <property type="molecule type" value="Transcribed_RNA"/>
</dbReference>
<proteinExistence type="predicted"/>
<name>A0A7S4D188_9EUGL</name>
<dbReference type="AlphaFoldDB" id="A0A7S4D188"/>